<sequence>MKSAFEENRQNAMKIISYASVTIKEKGPLAPSRRDNCVYHSNQWIGKCISLCHGRTTTEYLN</sequence>
<accession>K1RHD9</accession>
<proteinExistence type="predicted"/>
<gene>
    <name evidence="1" type="ORF">CGI_10028639</name>
</gene>
<organism evidence="1">
    <name type="scientific">Magallana gigas</name>
    <name type="common">Pacific oyster</name>
    <name type="synonym">Crassostrea gigas</name>
    <dbReference type="NCBI Taxonomy" id="29159"/>
    <lineage>
        <taxon>Eukaryota</taxon>
        <taxon>Metazoa</taxon>
        <taxon>Spiralia</taxon>
        <taxon>Lophotrochozoa</taxon>
        <taxon>Mollusca</taxon>
        <taxon>Bivalvia</taxon>
        <taxon>Autobranchia</taxon>
        <taxon>Pteriomorphia</taxon>
        <taxon>Ostreida</taxon>
        <taxon>Ostreoidea</taxon>
        <taxon>Ostreidae</taxon>
        <taxon>Magallana</taxon>
    </lineage>
</organism>
<protein>
    <submittedName>
        <fullName evidence="1">Uncharacterized protein</fullName>
    </submittedName>
</protein>
<name>K1RHD9_MAGGI</name>
<evidence type="ECO:0000313" key="1">
    <source>
        <dbReference type="EMBL" id="EKC40920.1"/>
    </source>
</evidence>
<dbReference type="AlphaFoldDB" id="K1RHD9"/>
<dbReference type="EMBL" id="JH816363">
    <property type="protein sequence ID" value="EKC40920.1"/>
    <property type="molecule type" value="Genomic_DNA"/>
</dbReference>
<reference evidence="1" key="1">
    <citation type="journal article" date="2012" name="Nature">
        <title>The oyster genome reveals stress adaptation and complexity of shell formation.</title>
        <authorList>
            <person name="Zhang G."/>
            <person name="Fang X."/>
            <person name="Guo X."/>
            <person name="Li L."/>
            <person name="Luo R."/>
            <person name="Xu F."/>
            <person name="Yang P."/>
            <person name="Zhang L."/>
            <person name="Wang X."/>
            <person name="Qi H."/>
            <person name="Xiong Z."/>
            <person name="Que H."/>
            <person name="Xie Y."/>
            <person name="Holland P.W."/>
            <person name="Paps J."/>
            <person name="Zhu Y."/>
            <person name="Wu F."/>
            <person name="Chen Y."/>
            <person name="Wang J."/>
            <person name="Peng C."/>
            <person name="Meng J."/>
            <person name="Yang L."/>
            <person name="Liu J."/>
            <person name="Wen B."/>
            <person name="Zhang N."/>
            <person name="Huang Z."/>
            <person name="Zhu Q."/>
            <person name="Feng Y."/>
            <person name="Mount A."/>
            <person name="Hedgecock D."/>
            <person name="Xu Z."/>
            <person name="Liu Y."/>
            <person name="Domazet-Loso T."/>
            <person name="Du Y."/>
            <person name="Sun X."/>
            <person name="Zhang S."/>
            <person name="Liu B."/>
            <person name="Cheng P."/>
            <person name="Jiang X."/>
            <person name="Li J."/>
            <person name="Fan D."/>
            <person name="Wang W."/>
            <person name="Fu W."/>
            <person name="Wang T."/>
            <person name="Wang B."/>
            <person name="Zhang J."/>
            <person name="Peng Z."/>
            <person name="Li Y."/>
            <person name="Li N."/>
            <person name="Wang J."/>
            <person name="Chen M."/>
            <person name="He Y."/>
            <person name="Tan F."/>
            <person name="Song X."/>
            <person name="Zheng Q."/>
            <person name="Huang R."/>
            <person name="Yang H."/>
            <person name="Du X."/>
            <person name="Chen L."/>
            <person name="Yang M."/>
            <person name="Gaffney P.M."/>
            <person name="Wang S."/>
            <person name="Luo L."/>
            <person name="She Z."/>
            <person name="Ming Y."/>
            <person name="Huang W."/>
            <person name="Zhang S."/>
            <person name="Huang B."/>
            <person name="Zhang Y."/>
            <person name="Qu T."/>
            <person name="Ni P."/>
            <person name="Miao G."/>
            <person name="Wang J."/>
            <person name="Wang Q."/>
            <person name="Steinberg C.E."/>
            <person name="Wang H."/>
            <person name="Li N."/>
            <person name="Qian L."/>
            <person name="Zhang G."/>
            <person name="Li Y."/>
            <person name="Yang H."/>
            <person name="Liu X."/>
            <person name="Wang J."/>
            <person name="Yin Y."/>
            <person name="Wang J."/>
        </authorList>
    </citation>
    <scope>NUCLEOTIDE SEQUENCE [LARGE SCALE GENOMIC DNA]</scope>
    <source>
        <strain evidence="1">05x7-T-G4-1.051#20</strain>
    </source>
</reference>
<dbReference type="HOGENOM" id="CLU_2906227_0_0_1"/>
<dbReference type="InParanoid" id="K1RHD9"/>